<name>A0AAN9B4P0_9CAEN</name>
<dbReference type="EMBL" id="JBAMIC010000012">
    <property type="protein sequence ID" value="KAK7098787.1"/>
    <property type="molecule type" value="Genomic_DNA"/>
</dbReference>
<dbReference type="Gene3D" id="3.10.100.10">
    <property type="entry name" value="Mannose-Binding Protein A, subunit A"/>
    <property type="match status" value="1"/>
</dbReference>
<dbReference type="SUPFAM" id="SSF141571">
    <property type="entry name" value="Pentapeptide repeat-like"/>
    <property type="match status" value="1"/>
</dbReference>
<feature type="compositionally biased region" description="Low complexity" evidence="1">
    <location>
        <begin position="515"/>
        <end position="525"/>
    </location>
</feature>
<dbReference type="PROSITE" id="PS50041">
    <property type="entry name" value="C_TYPE_LECTIN_2"/>
    <property type="match status" value="1"/>
</dbReference>
<evidence type="ECO:0000313" key="6">
    <source>
        <dbReference type="Proteomes" id="UP001374579"/>
    </source>
</evidence>
<evidence type="ECO:0000256" key="3">
    <source>
        <dbReference type="SAM" id="SignalP"/>
    </source>
</evidence>
<dbReference type="InterPro" id="IPR016187">
    <property type="entry name" value="CTDL_fold"/>
</dbReference>
<proteinExistence type="predicted"/>
<reference evidence="5 6" key="1">
    <citation type="submission" date="2024-02" db="EMBL/GenBank/DDBJ databases">
        <title>Chromosome-scale genome assembly of the rough periwinkle Littorina saxatilis.</title>
        <authorList>
            <person name="De Jode A."/>
            <person name="Faria R."/>
            <person name="Formenti G."/>
            <person name="Sims Y."/>
            <person name="Smith T.P."/>
            <person name="Tracey A."/>
            <person name="Wood J.M.D."/>
            <person name="Zagrodzka Z.B."/>
            <person name="Johannesson K."/>
            <person name="Butlin R.K."/>
            <person name="Leder E.H."/>
        </authorList>
    </citation>
    <scope>NUCLEOTIDE SEQUENCE [LARGE SCALE GENOMIC DNA]</scope>
    <source>
        <strain evidence="5">Snail1</strain>
        <tissue evidence="5">Muscle</tissue>
    </source>
</reference>
<feature type="compositionally biased region" description="Polar residues" evidence="1">
    <location>
        <begin position="435"/>
        <end position="459"/>
    </location>
</feature>
<keyword evidence="2" id="KW-1133">Transmembrane helix</keyword>
<dbReference type="Pfam" id="PF00059">
    <property type="entry name" value="Lectin_C"/>
    <property type="match status" value="1"/>
</dbReference>
<dbReference type="InterPro" id="IPR001304">
    <property type="entry name" value="C-type_lectin-like"/>
</dbReference>
<feature type="compositionally biased region" description="Low complexity" evidence="1">
    <location>
        <begin position="373"/>
        <end position="420"/>
    </location>
</feature>
<protein>
    <recommendedName>
        <fullName evidence="4">C-type lectin domain-containing protein</fullName>
    </recommendedName>
</protein>
<evidence type="ECO:0000256" key="2">
    <source>
        <dbReference type="SAM" id="Phobius"/>
    </source>
</evidence>
<accession>A0AAN9B4P0</accession>
<comment type="caution">
    <text evidence="5">The sequence shown here is derived from an EMBL/GenBank/DDBJ whole genome shotgun (WGS) entry which is preliminary data.</text>
</comment>
<feature type="compositionally biased region" description="Pro residues" evidence="1">
    <location>
        <begin position="526"/>
        <end position="539"/>
    </location>
</feature>
<feature type="chain" id="PRO_5042826290" description="C-type lectin domain-containing protein" evidence="3">
    <location>
        <begin position="17"/>
        <end position="616"/>
    </location>
</feature>
<organism evidence="5 6">
    <name type="scientific">Littorina saxatilis</name>
    <dbReference type="NCBI Taxonomy" id="31220"/>
    <lineage>
        <taxon>Eukaryota</taxon>
        <taxon>Metazoa</taxon>
        <taxon>Spiralia</taxon>
        <taxon>Lophotrochozoa</taxon>
        <taxon>Mollusca</taxon>
        <taxon>Gastropoda</taxon>
        <taxon>Caenogastropoda</taxon>
        <taxon>Littorinimorpha</taxon>
        <taxon>Littorinoidea</taxon>
        <taxon>Littorinidae</taxon>
        <taxon>Littorina</taxon>
    </lineage>
</organism>
<keyword evidence="6" id="KW-1185">Reference proteome</keyword>
<keyword evidence="2" id="KW-0812">Transmembrane</keyword>
<keyword evidence="3" id="KW-0732">Signal</keyword>
<feature type="region of interest" description="Disordered" evidence="1">
    <location>
        <begin position="373"/>
        <end position="468"/>
    </location>
</feature>
<dbReference type="AlphaFoldDB" id="A0AAN9B4P0"/>
<sequence>MKCSVFFVVFSFIAWGEYFTTEALSTSSIPVRWTLYSDLWLLWNEAARFCRDQGGHLPVTDTYLTFNAFRHWVNTWPGRKYGNRRNEVWTGLYEAEKGPDDYIYKWERGGSQFYLGDIPKDFWATNIGEPNNFDFQPCVRMPQDRLKLKTLQCNDEENLGYNRVVCEFYEECCSNSNHHPDATHTNTILTSYPEVTSLEGCWEKCEANQIPGEECLEAKWKTDTAVCPNTTSHSVWSSADGVGTDYRQLQHCFVGKESPTPSSYSYVNTNKWPKELGDATVAPKNFICTLVFNSTVASTTPAETTLSETTMAETTPAETTLPETTLAVTTLSETTPADTTLPETTLAVTTLAKTTPAETTLADTKLGETTLSDITLPDTTLPGTTLPDTTQPETTPQGTRMSETTKSETTQPKTTQPVQPEITLPNAFKPGTDWPETTSAVTSGTEKSVAETTQSQPSPAETRTTETEWTMATRPETWPTRTIAEPATVNTSICHQYLRSLATTEKDNLCRDICPGSPSTTTAPDSTPPPPTLTTPPRSPLELFIVPKKATSKYRRQLSSAWTPPSVPTIVISATSITTTTAFVLFFVCCDAVRLARYFDKKKSAVKPNSEPEEQS</sequence>
<feature type="transmembrane region" description="Helical" evidence="2">
    <location>
        <begin position="570"/>
        <end position="593"/>
    </location>
</feature>
<dbReference type="Proteomes" id="UP001374579">
    <property type="component" value="Unassembled WGS sequence"/>
</dbReference>
<evidence type="ECO:0000256" key="1">
    <source>
        <dbReference type="SAM" id="MobiDB-lite"/>
    </source>
</evidence>
<gene>
    <name evidence="5" type="ORF">V1264_003019</name>
</gene>
<evidence type="ECO:0000313" key="5">
    <source>
        <dbReference type="EMBL" id="KAK7098787.1"/>
    </source>
</evidence>
<dbReference type="CDD" id="cd00037">
    <property type="entry name" value="CLECT"/>
    <property type="match status" value="1"/>
</dbReference>
<evidence type="ECO:0000259" key="4">
    <source>
        <dbReference type="PROSITE" id="PS50041"/>
    </source>
</evidence>
<feature type="signal peptide" evidence="3">
    <location>
        <begin position="1"/>
        <end position="16"/>
    </location>
</feature>
<dbReference type="InterPro" id="IPR016186">
    <property type="entry name" value="C-type_lectin-like/link_sf"/>
</dbReference>
<dbReference type="SUPFAM" id="SSF56436">
    <property type="entry name" value="C-type lectin-like"/>
    <property type="match status" value="1"/>
</dbReference>
<keyword evidence="2" id="KW-0472">Membrane</keyword>
<feature type="domain" description="C-type lectin" evidence="4">
    <location>
        <begin position="43"/>
        <end position="156"/>
    </location>
</feature>
<feature type="region of interest" description="Disordered" evidence="1">
    <location>
        <begin position="513"/>
        <end position="539"/>
    </location>
</feature>